<comment type="subunit">
    <text evidence="2">The accessory proteins ExbB and ExbD seem to form a complex with TonB.</text>
</comment>
<dbReference type="InterPro" id="IPR050790">
    <property type="entry name" value="ExbB/TolQ_transport"/>
</dbReference>
<dbReference type="EMBL" id="JAAATW010000001">
    <property type="protein sequence ID" value="NBE06437.1"/>
    <property type="molecule type" value="Genomic_DNA"/>
</dbReference>
<organism evidence="15 16">
    <name type="scientific">Paragemmobacter ruber</name>
    <dbReference type="NCBI Taxonomy" id="1985673"/>
    <lineage>
        <taxon>Bacteria</taxon>
        <taxon>Pseudomonadati</taxon>
        <taxon>Pseudomonadota</taxon>
        <taxon>Alphaproteobacteria</taxon>
        <taxon>Rhodobacterales</taxon>
        <taxon>Paracoccaceae</taxon>
        <taxon>Paragemmobacter</taxon>
    </lineage>
</organism>
<evidence type="ECO:0000256" key="9">
    <source>
        <dbReference type="ARBA" id="ARBA00022989"/>
    </source>
</evidence>
<name>A0ABW9Y1Q1_9RHOB</name>
<evidence type="ECO:0000313" key="16">
    <source>
        <dbReference type="Proteomes" id="UP001517376"/>
    </source>
</evidence>
<evidence type="ECO:0000259" key="14">
    <source>
        <dbReference type="Pfam" id="PF01618"/>
    </source>
</evidence>
<dbReference type="InterPro" id="IPR014164">
    <property type="entry name" value="TonB_ExbB_1"/>
</dbReference>
<keyword evidence="10 13" id="KW-0472">Membrane</keyword>
<keyword evidence="7 13" id="KW-0812">Transmembrane</keyword>
<dbReference type="PANTHER" id="PTHR30625:SF16">
    <property type="entry name" value="BIOPOLYMER TRANSPORT PROTEIN EXBB"/>
    <property type="match status" value="1"/>
</dbReference>
<dbReference type="RefSeq" id="WP_161765437.1">
    <property type="nucleotide sequence ID" value="NZ_JAAATW010000001.1"/>
</dbReference>
<evidence type="ECO:0000256" key="7">
    <source>
        <dbReference type="ARBA" id="ARBA00022692"/>
    </source>
</evidence>
<evidence type="ECO:0000313" key="15">
    <source>
        <dbReference type="EMBL" id="NBE06437.1"/>
    </source>
</evidence>
<dbReference type="Proteomes" id="UP001517376">
    <property type="component" value="Unassembled WGS sequence"/>
</dbReference>
<dbReference type="NCBIfam" id="TIGR02797">
    <property type="entry name" value="exbB"/>
    <property type="match status" value="1"/>
</dbReference>
<evidence type="ECO:0000256" key="5">
    <source>
        <dbReference type="ARBA" id="ARBA00022475"/>
    </source>
</evidence>
<feature type="transmembrane region" description="Helical" evidence="13">
    <location>
        <begin position="214"/>
        <end position="235"/>
    </location>
</feature>
<proteinExistence type="inferred from homology"/>
<gene>
    <name evidence="15" type="primary">exbB</name>
    <name evidence="15" type="ORF">GU920_02740</name>
</gene>
<evidence type="ECO:0000256" key="2">
    <source>
        <dbReference type="ARBA" id="ARBA00011471"/>
    </source>
</evidence>
<comment type="similarity">
    <text evidence="12">Belongs to the exbB/tolQ family.</text>
</comment>
<keyword evidence="9 13" id="KW-1133">Transmembrane helix</keyword>
<sequence>MRGLPILAVILAGVPGLGMAQQGGEPAPLTPPAPDPATLAPIHAPVPVVEMIGAAHWVVQAVSLVLALGLFAVVTVLFYKAGELWLAGHRLRQSLASLGRATTLEEAARMLEGRRCPGAAMARAAQEEHSLALPLLAQAGPAGVKERVRARLERVGGQATARLRRGTGMLATVAATAPFIGLFGTVWGIMSSFLAISAEGTTNLAVVAPGIAEALLVTGFGLVAAIPAVIVYNGVQRRIAGLRQAMADVAVMLEVLLGRDLDRREAERRVGA</sequence>
<keyword evidence="5" id="KW-1003">Cell membrane</keyword>
<keyword evidence="4 12" id="KW-0813">Transport</keyword>
<evidence type="ECO:0000256" key="8">
    <source>
        <dbReference type="ARBA" id="ARBA00022927"/>
    </source>
</evidence>
<keyword evidence="6" id="KW-0997">Cell inner membrane</keyword>
<protein>
    <recommendedName>
        <fullName evidence="3">Biopolymer transport protein ExbB</fullName>
    </recommendedName>
</protein>
<evidence type="ECO:0000256" key="6">
    <source>
        <dbReference type="ARBA" id="ARBA00022519"/>
    </source>
</evidence>
<comment type="function">
    <text evidence="11">Involved in the TonB-dependent energy-dependent transport of various receptor-bound substrates. Protects ExbD from proteolytic degradation and functionally stabilizes TonB.</text>
</comment>
<dbReference type="PANTHER" id="PTHR30625">
    <property type="entry name" value="PROTEIN TOLQ"/>
    <property type="match status" value="1"/>
</dbReference>
<evidence type="ECO:0000256" key="13">
    <source>
        <dbReference type="SAM" id="Phobius"/>
    </source>
</evidence>
<accession>A0ABW9Y1Q1</accession>
<evidence type="ECO:0000256" key="4">
    <source>
        <dbReference type="ARBA" id="ARBA00022448"/>
    </source>
</evidence>
<evidence type="ECO:0000256" key="12">
    <source>
        <dbReference type="RuleBase" id="RU004057"/>
    </source>
</evidence>
<reference evidence="16" key="1">
    <citation type="submission" date="2020-01" db="EMBL/GenBank/DDBJ databases">
        <title>Sphingomonas sp. strain CSW-10.</title>
        <authorList>
            <person name="Chen W.-M."/>
        </authorList>
    </citation>
    <scope>NUCLEOTIDE SEQUENCE [LARGE SCALE GENOMIC DNA]</scope>
    <source>
        <strain evidence="16">CCP-1</strain>
    </source>
</reference>
<keyword evidence="16" id="KW-1185">Reference proteome</keyword>
<feature type="domain" description="MotA/TolQ/ExbB proton channel" evidence="14">
    <location>
        <begin position="143"/>
        <end position="246"/>
    </location>
</feature>
<feature type="transmembrane region" description="Helical" evidence="13">
    <location>
        <begin position="57"/>
        <end position="79"/>
    </location>
</feature>
<evidence type="ECO:0000256" key="1">
    <source>
        <dbReference type="ARBA" id="ARBA00004429"/>
    </source>
</evidence>
<evidence type="ECO:0000256" key="10">
    <source>
        <dbReference type="ARBA" id="ARBA00023136"/>
    </source>
</evidence>
<dbReference type="InterPro" id="IPR002898">
    <property type="entry name" value="MotA_ExbB_proton_chnl"/>
</dbReference>
<feature type="transmembrane region" description="Helical" evidence="13">
    <location>
        <begin position="170"/>
        <end position="194"/>
    </location>
</feature>
<comment type="caution">
    <text evidence="15">The sequence shown here is derived from an EMBL/GenBank/DDBJ whole genome shotgun (WGS) entry which is preliminary data.</text>
</comment>
<evidence type="ECO:0000256" key="11">
    <source>
        <dbReference type="ARBA" id="ARBA00024816"/>
    </source>
</evidence>
<keyword evidence="8 12" id="KW-0653">Protein transport</keyword>
<comment type="subcellular location">
    <subcellularLocation>
        <location evidence="1">Cell inner membrane</location>
        <topology evidence="1">Multi-pass membrane protein</topology>
    </subcellularLocation>
    <subcellularLocation>
        <location evidence="12">Membrane</location>
        <topology evidence="12">Multi-pass membrane protein</topology>
    </subcellularLocation>
</comment>
<evidence type="ECO:0000256" key="3">
    <source>
        <dbReference type="ARBA" id="ARBA00022093"/>
    </source>
</evidence>
<dbReference type="Pfam" id="PF01618">
    <property type="entry name" value="MotA_ExbB"/>
    <property type="match status" value="1"/>
</dbReference>